<dbReference type="GO" id="GO:0019031">
    <property type="term" value="C:viral envelope"/>
    <property type="evidence" value="ECO:0007669"/>
    <property type="project" value="UniProtKB-KW"/>
</dbReference>
<feature type="non-terminal residue" evidence="2">
    <location>
        <position position="1"/>
    </location>
</feature>
<keyword evidence="1" id="KW-1133">Transmembrane helix</keyword>
<reference evidence="2" key="1">
    <citation type="submission" date="2009-03" db="EMBL/GenBank/DDBJ databases">
        <authorList>
            <person name="Powell R.L.R."/>
            <person name="Nyambi P."/>
        </authorList>
    </citation>
    <scope>NUCLEOTIDE SEQUENCE</scope>
    <source>
        <strain evidence="2">CMNYU107</strain>
    </source>
</reference>
<keyword evidence="1" id="KW-0472">Membrane</keyword>
<keyword evidence="1" id="KW-0812">Transmembrane</keyword>
<keyword evidence="2" id="KW-0261">Viral envelope protein</keyword>
<feature type="transmembrane region" description="Helical" evidence="1">
    <location>
        <begin position="12"/>
        <end position="38"/>
    </location>
</feature>
<keyword evidence="2" id="KW-0946">Virion</keyword>
<gene>
    <name evidence="2" type="primary">env</name>
</gene>
<name>D5FPN4_HV1</name>
<protein>
    <submittedName>
        <fullName evidence="2">Truncated envelope glycoprotein</fullName>
    </submittedName>
</protein>
<proteinExistence type="predicted"/>
<evidence type="ECO:0000313" key="2">
    <source>
        <dbReference type="EMBL" id="ACS91199.1"/>
    </source>
</evidence>
<evidence type="ECO:0000256" key="1">
    <source>
        <dbReference type="SAM" id="Phobius"/>
    </source>
</evidence>
<reference evidence="2" key="2">
    <citation type="journal article" date="2010" name="AIDS Res. Hum. Retroviruses">
        <title>Longitudinal quasispecies analysis of viral variants in HIV type 1 dually infected individuals highlights the importance of sequence identity in viral recombination.</title>
        <authorList>
            <person name="Powell R.L."/>
            <person name="Lezeau L."/>
            <person name="Kinge T."/>
            <person name="Nyambi P.N."/>
        </authorList>
    </citation>
    <scope>NUCLEOTIDE SEQUENCE</scope>
    <source>
        <strain evidence="2">CMNYU107</strain>
    </source>
</reference>
<accession>D5FPN4</accession>
<organismHost>
    <name type="scientific">Homo sapiens</name>
    <name type="common">Human</name>
    <dbReference type="NCBI Taxonomy" id="9606"/>
</organismHost>
<organism evidence="2">
    <name type="scientific">Human immunodeficiency virus type 1</name>
    <name type="common">HIV-1</name>
    <dbReference type="NCBI Taxonomy" id="11676"/>
    <lineage>
        <taxon>Viruses</taxon>
        <taxon>Riboviria</taxon>
        <taxon>Pararnavirae</taxon>
        <taxon>Artverviricota</taxon>
        <taxon>Revtraviricetes</taxon>
        <taxon>Ortervirales</taxon>
        <taxon>Retroviridae</taxon>
        <taxon>Orthoretrovirinae</taxon>
        <taxon>Lentivirus</taxon>
        <taxon>Lentivirus humimdef1</taxon>
    </lineage>
</organism>
<sequence>EVRGIQRNWPHLWKWGTLILGLVIICNASDLWVTALLWGSCVERCRYHLILCIRCQST</sequence>
<dbReference type="EMBL" id="FJ829120">
    <property type="protein sequence ID" value="ACS91199.1"/>
    <property type="molecule type" value="Genomic_RNA"/>
</dbReference>